<keyword evidence="2" id="KW-1185">Reference proteome</keyword>
<accession>A0A284S9S1</accession>
<proteinExistence type="predicted"/>
<organism evidence="1 2">
    <name type="scientific">Armillaria ostoyae</name>
    <name type="common">Armillaria root rot fungus</name>
    <dbReference type="NCBI Taxonomy" id="47428"/>
    <lineage>
        <taxon>Eukaryota</taxon>
        <taxon>Fungi</taxon>
        <taxon>Dikarya</taxon>
        <taxon>Basidiomycota</taxon>
        <taxon>Agaricomycotina</taxon>
        <taxon>Agaricomycetes</taxon>
        <taxon>Agaricomycetidae</taxon>
        <taxon>Agaricales</taxon>
        <taxon>Marasmiineae</taxon>
        <taxon>Physalacriaceae</taxon>
        <taxon>Armillaria</taxon>
    </lineage>
</organism>
<dbReference type="EMBL" id="FUEG01000047">
    <property type="protein sequence ID" value="SJL17715.1"/>
    <property type="molecule type" value="Genomic_DNA"/>
</dbReference>
<dbReference type="AlphaFoldDB" id="A0A284S9S1"/>
<sequence length="75" mass="8175">MEYSPLGFWDTTELLAQSRCKATHNPSAFDMSSFSLTLPGVIFPNITEPSIPDCHPIFGTSAFEQGIAPIMVTVL</sequence>
<gene>
    <name evidence="1" type="ORF">ARMOST_21276</name>
</gene>
<evidence type="ECO:0000313" key="1">
    <source>
        <dbReference type="EMBL" id="SJL17715.1"/>
    </source>
</evidence>
<dbReference type="Proteomes" id="UP000219338">
    <property type="component" value="Unassembled WGS sequence"/>
</dbReference>
<protein>
    <submittedName>
        <fullName evidence="1">Uncharacterized protein</fullName>
    </submittedName>
</protein>
<reference evidence="2" key="1">
    <citation type="journal article" date="2017" name="Nat. Ecol. Evol.">
        <title>Genome expansion and lineage-specific genetic innovations in the forest pathogenic fungi Armillaria.</title>
        <authorList>
            <person name="Sipos G."/>
            <person name="Prasanna A.N."/>
            <person name="Walter M.C."/>
            <person name="O'Connor E."/>
            <person name="Balint B."/>
            <person name="Krizsan K."/>
            <person name="Kiss B."/>
            <person name="Hess J."/>
            <person name="Varga T."/>
            <person name="Slot J."/>
            <person name="Riley R."/>
            <person name="Boka B."/>
            <person name="Rigling D."/>
            <person name="Barry K."/>
            <person name="Lee J."/>
            <person name="Mihaltcheva S."/>
            <person name="LaButti K."/>
            <person name="Lipzen A."/>
            <person name="Waldron R."/>
            <person name="Moloney N.M."/>
            <person name="Sperisen C."/>
            <person name="Kredics L."/>
            <person name="Vagvoelgyi C."/>
            <person name="Patrignani A."/>
            <person name="Fitzpatrick D."/>
            <person name="Nagy I."/>
            <person name="Doyle S."/>
            <person name="Anderson J.B."/>
            <person name="Grigoriev I.V."/>
            <person name="Gueldener U."/>
            <person name="Muensterkoetter M."/>
            <person name="Nagy L.G."/>
        </authorList>
    </citation>
    <scope>NUCLEOTIDE SEQUENCE [LARGE SCALE GENOMIC DNA]</scope>
    <source>
        <strain evidence="2">C18/9</strain>
    </source>
</reference>
<evidence type="ECO:0000313" key="2">
    <source>
        <dbReference type="Proteomes" id="UP000219338"/>
    </source>
</evidence>
<name>A0A284S9S1_ARMOS</name>